<sequence length="67" mass="7158">MSLKKLLGSAMRKSVPQKIDEKDDQVPRASSNVSMASILSRGRGSDDGAETPKQFGKLAGLLVKSKL</sequence>
<dbReference type="AlphaFoldDB" id="A0A8B6ERE5"/>
<evidence type="ECO:0000256" key="1">
    <source>
        <dbReference type="SAM" id="MobiDB-lite"/>
    </source>
</evidence>
<accession>A0A8B6ERE5</accession>
<proteinExistence type="predicted"/>
<comment type="caution">
    <text evidence="2">The sequence shown here is derived from an EMBL/GenBank/DDBJ whole genome shotgun (WGS) entry which is preliminary data.</text>
</comment>
<evidence type="ECO:0000313" key="2">
    <source>
        <dbReference type="EMBL" id="VDI37999.1"/>
    </source>
</evidence>
<keyword evidence="3" id="KW-1185">Reference proteome</keyword>
<organism evidence="2 3">
    <name type="scientific">Mytilus galloprovincialis</name>
    <name type="common">Mediterranean mussel</name>
    <dbReference type="NCBI Taxonomy" id="29158"/>
    <lineage>
        <taxon>Eukaryota</taxon>
        <taxon>Metazoa</taxon>
        <taxon>Spiralia</taxon>
        <taxon>Lophotrochozoa</taxon>
        <taxon>Mollusca</taxon>
        <taxon>Bivalvia</taxon>
        <taxon>Autobranchia</taxon>
        <taxon>Pteriomorphia</taxon>
        <taxon>Mytilida</taxon>
        <taxon>Mytiloidea</taxon>
        <taxon>Mytilidae</taxon>
        <taxon>Mytilinae</taxon>
        <taxon>Mytilus</taxon>
    </lineage>
</organism>
<dbReference type="EMBL" id="UYJE01005526">
    <property type="protein sequence ID" value="VDI37999.1"/>
    <property type="molecule type" value="Genomic_DNA"/>
</dbReference>
<reference evidence="2" key="1">
    <citation type="submission" date="2018-11" db="EMBL/GenBank/DDBJ databases">
        <authorList>
            <person name="Alioto T."/>
            <person name="Alioto T."/>
        </authorList>
    </citation>
    <scope>NUCLEOTIDE SEQUENCE</scope>
</reference>
<dbReference type="Proteomes" id="UP000596742">
    <property type="component" value="Unassembled WGS sequence"/>
</dbReference>
<feature type="compositionally biased region" description="Polar residues" evidence="1">
    <location>
        <begin position="28"/>
        <end position="37"/>
    </location>
</feature>
<evidence type="ECO:0000313" key="3">
    <source>
        <dbReference type="Proteomes" id="UP000596742"/>
    </source>
</evidence>
<protein>
    <submittedName>
        <fullName evidence="2">Uncharacterized protein</fullName>
    </submittedName>
</protein>
<gene>
    <name evidence="2" type="ORF">MGAL_10B072189</name>
</gene>
<name>A0A8B6ERE5_MYTGA</name>
<feature type="region of interest" description="Disordered" evidence="1">
    <location>
        <begin position="1"/>
        <end position="53"/>
    </location>
</feature>